<evidence type="ECO:0000256" key="4">
    <source>
        <dbReference type="HAMAP-Rule" id="MF_00171"/>
    </source>
</evidence>
<dbReference type="InterPro" id="IPR020094">
    <property type="entry name" value="TruA/RsuA/RluB/E/F_N"/>
</dbReference>
<comment type="function">
    <text evidence="4">Formation of pseudouridine at positions 38, 39 and 40 in the anticodon stem and loop of transfer RNAs.</text>
</comment>
<dbReference type="Gene3D" id="3.30.70.660">
    <property type="entry name" value="Pseudouridine synthase I, catalytic domain, C-terminal subdomain"/>
    <property type="match status" value="1"/>
</dbReference>
<sequence>MNRGRNIKVILAYDGTNYHGFQIQKGKRLPTIQGVLQRELSHLAKETITVTTAGRTDSGVHARGQVFNFFTGNWQIPVDRVIYALNSVLPPDIRALSAEEVDLGFHARYSALAKTYCYYISRDQIVSPFTRLYSYQYNYPLDLDDMRQAVLHITGEHDFKSFMASGSLVKSTIRTIYQIDLIEKDKMLIFTFRGNGFLYHMVRIITGTLLQVGTGKIHYSEIETILKKCDRKSAGATVPALGLFLERVEY</sequence>
<dbReference type="KEGG" id="dae:Dtox_0319"/>
<feature type="active site" description="Nucleophile" evidence="4 5">
    <location>
        <position position="57"/>
    </location>
</feature>
<evidence type="ECO:0000313" key="10">
    <source>
        <dbReference type="Proteomes" id="UP000002217"/>
    </source>
</evidence>
<dbReference type="HAMAP" id="MF_00171">
    <property type="entry name" value="TruA"/>
    <property type="match status" value="1"/>
</dbReference>
<dbReference type="PANTHER" id="PTHR11142">
    <property type="entry name" value="PSEUDOURIDYLATE SYNTHASE"/>
    <property type="match status" value="1"/>
</dbReference>
<dbReference type="GO" id="GO:0003723">
    <property type="term" value="F:RNA binding"/>
    <property type="evidence" value="ECO:0007669"/>
    <property type="project" value="InterPro"/>
</dbReference>
<evidence type="ECO:0000256" key="2">
    <source>
        <dbReference type="ARBA" id="ARBA00022694"/>
    </source>
</evidence>
<dbReference type="PANTHER" id="PTHR11142:SF0">
    <property type="entry name" value="TRNA PSEUDOURIDINE SYNTHASE-LIKE 1"/>
    <property type="match status" value="1"/>
</dbReference>
<dbReference type="STRING" id="485916.Dtox_0319"/>
<comment type="catalytic activity">
    <reaction evidence="4 7">
        <text>uridine(38/39/40) in tRNA = pseudouridine(38/39/40) in tRNA</text>
        <dbReference type="Rhea" id="RHEA:22376"/>
        <dbReference type="Rhea" id="RHEA-COMP:10085"/>
        <dbReference type="Rhea" id="RHEA-COMP:10087"/>
        <dbReference type="ChEBI" id="CHEBI:65314"/>
        <dbReference type="ChEBI" id="CHEBI:65315"/>
        <dbReference type="EC" id="5.4.99.12"/>
    </reaction>
</comment>
<comment type="subunit">
    <text evidence="4">Homodimer.</text>
</comment>
<evidence type="ECO:0000256" key="5">
    <source>
        <dbReference type="PIRSR" id="PIRSR001430-1"/>
    </source>
</evidence>
<evidence type="ECO:0000256" key="3">
    <source>
        <dbReference type="ARBA" id="ARBA00023235"/>
    </source>
</evidence>
<feature type="domain" description="Pseudouridine synthase I TruA alpha/beta" evidence="8">
    <location>
        <begin position="150"/>
        <end position="250"/>
    </location>
</feature>
<dbReference type="PIRSF" id="PIRSF001430">
    <property type="entry name" value="tRNA_psdUrid_synth"/>
    <property type="match status" value="1"/>
</dbReference>
<name>C8W418_DESAS</name>
<dbReference type="InterPro" id="IPR020103">
    <property type="entry name" value="PsdUridine_synth_cat_dom_sf"/>
</dbReference>
<protein>
    <recommendedName>
        <fullName evidence="4">tRNA pseudouridine synthase A</fullName>
        <ecNumber evidence="4">5.4.99.12</ecNumber>
    </recommendedName>
    <alternativeName>
        <fullName evidence="4">tRNA pseudouridine(38-40) synthase</fullName>
    </alternativeName>
    <alternativeName>
        <fullName evidence="4">tRNA pseudouridylate synthase I</fullName>
    </alternativeName>
    <alternativeName>
        <fullName evidence="4">tRNA-uridine isomerase I</fullName>
    </alternativeName>
</protein>
<dbReference type="HOGENOM" id="CLU_014673_0_1_9"/>
<proteinExistence type="inferred from homology"/>
<evidence type="ECO:0000256" key="6">
    <source>
        <dbReference type="PIRSR" id="PIRSR001430-2"/>
    </source>
</evidence>
<dbReference type="SUPFAM" id="SSF55120">
    <property type="entry name" value="Pseudouridine synthase"/>
    <property type="match status" value="1"/>
</dbReference>
<keyword evidence="2 4" id="KW-0819">tRNA processing</keyword>
<feature type="domain" description="Pseudouridine synthase I TruA alpha/beta" evidence="8">
    <location>
        <begin position="12"/>
        <end position="110"/>
    </location>
</feature>
<comment type="caution">
    <text evidence="4">Lacks conserved residue(s) required for the propagation of feature annotation.</text>
</comment>
<dbReference type="Gene3D" id="3.30.70.580">
    <property type="entry name" value="Pseudouridine synthase I, catalytic domain, N-terminal subdomain"/>
    <property type="match status" value="1"/>
</dbReference>
<dbReference type="GO" id="GO:0160147">
    <property type="term" value="F:tRNA pseudouridine(38-40) synthase activity"/>
    <property type="evidence" value="ECO:0007669"/>
    <property type="project" value="UniProtKB-EC"/>
</dbReference>
<dbReference type="AlphaFoldDB" id="C8W418"/>
<reference evidence="9 10" key="1">
    <citation type="journal article" date="2009" name="Stand. Genomic Sci.">
        <title>Complete genome sequence of Desulfotomaculum acetoxidans type strain (5575).</title>
        <authorList>
            <person name="Spring S."/>
            <person name="Lapidus A."/>
            <person name="Schroder M."/>
            <person name="Gleim D."/>
            <person name="Sims D."/>
            <person name="Meincke L."/>
            <person name="Glavina Del Rio T."/>
            <person name="Tice H."/>
            <person name="Copeland A."/>
            <person name="Cheng J.F."/>
            <person name="Lucas S."/>
            <person name="Chen F."/>
            <person name="Nolan M."/>
            <person name="Bruce D."/>
            <person name="Goodwin L."/>
            <person name="Pitluck S."/>
            <person name="Ivanova N."/>
            <person name="Mavromatis K."/>
            <person name="Mikhailova N."/>
            <person name="Pati A."/>
            <person name="Chen A."/>
            <person name="Palaniappan K."/>
            <person name="Land M."/>
            <person name="Hauser L."/>
            <person name="Chang Y.J."/>
            <person name="Jeffries C.D."/>
            <person name="Chain P."/>
            <person name="Saunders E."/>
            <person name="Brettin T."/>
            <person name="Detter J.C."/>
            <person name="Goker M."/>
            <person name="Bristow J."/>
            <person name="Eisen J.A."/>
            <person name="Markowitz V."/>
            <person name="Hugenholtz P."/>
            <person name="Kyrpides N.C."/>
            <person name="Klenk H.P."/>
            <person name="Han C."/>
        </authorList>
    </citation>
    <scope>NUCLEOTIDE SEQUENCE [LARGE SCALE GENOMIC DNA]</scope>
    <source>
        <strain evidence="10">ATCC 49208 / DSM 771 / VKM B-1644</strain>
    </source>
</reference>
<dbReference type="InterPro" id="IPR001406">
    <property type="entry name" value="PsdUridine_synth_TruA"/>
</dbReference>
<dbReference type="InterPro" id="IPR020095">
    <property type="entry name" value="PsdUridine_synth_TruA_C"/>
</dbReference>
<accession>C8W418</accession>
<keyword evidence="10" id="KW-1185">Reference proteome</keyword>
<dbReference type="GO" id="GO:0031119">
    <property type="term" value="P:tRNA pseudouridine synthesis"/>
    <property type="evidence" value="ECO:0007669"/>
    <property type="project" value="UniProtKB-UniRule"/>
</dbReference>
<dbReference type="CDD" id="cd02570">
    <property type="entry name" value="PseudoU_synth_EcTruA"/>
    <property type="match status" value="1"/>
</dbReference>
<dbReference type="InterPro" id="IPR020097">
    <property type="entry name" value="PsdUridine_synth_TruA_a/b_dom"/>
</dbReference>
<organism evidence="9 10">
    <name type="scientific">Desulfofarcimen acetoxidans (strain ATCC 49208 / DSM 771 / KCTC 5769 / VKM B-1644 / 5575)</name>
    <name type="common">Desulfotomaculum acetoxidans</name>
    <dbReference type="NCBI Taxonomy" id="485916"/>
    <lineage>
        <taxon>Bacteria</taxon>
        <taxon>Bacillati</taxon>
        <taxon>Bacillota</taxon>
        <taxon>Clostridia</taxon>
        <taxon>Eubacteriales</taxon>
        <taxon>Peptococcaceae</taxon>
        <taxon>Desulfofarcimen</taxon>
    </lineage>
</organism>
<dbReference type="Proteomes" id="UP000002217">
    <property type="component" value="Chromosome"/>
</dbReference>
<dbReference type="Pfam" id="PF01416">
    <property type="entry name" value="PseudoU_synth_1"/>
    <property type="match status" value="2"/>
</dbReference>
<evidence type="ECO:0000313" key="9">
    <source>
        <dbReference type="EMBL" id="ACV61272.1"/>
    </source>
</evidence>
<gene>
    <name evidence="4" type="primary">truA</name>
    <name evidence="9" type="ordered locus">Dtox_0319</name>
</gene>
<feature type="binding site" evidence="4 6">
    <location>
        <position position="116"/>
    </location>
    <ligand>
        <name>substrate</name>
    </ligand>
</feature>
<dbReference type="eggNOG" id="COG0101">
    <property type="taxonomic scope" value="Bacteria"/>
</dbReference>
<evidence type="ECO:0000256" key="7">
    <source>
        <dbReference type="RuleBase" id="RU003792"/>
    </source>
</evidence>
<dbReference type="OrthoDB" id="9811823at2"/>
<dbReference type="EC" id="5.4.99.12" evidence="4"/>
<dbReference type="NCBIfam" id="TIGR00071">
    <property type="entry name" value="hisT_truA"/>
    <property type="match status" value="1"/>
</dbReference>
<comment type="similarity">
    <text evidence="1 4 7">Belongs to the tRNA pseudouridine synthase TruA family.</text>
</comment>
<dbReference type="EMBL" id="CP001720">
    <property type="protein sequence ID" value="ACV61272.1"/>
    <property type="molecule type" value="Genomic_DNA"/>
</dbReference>
<evidence type="ECO:0000256" key="1">
    <source>
        <dbReference type="ARBA" id="ARBA00009375"/>
    </source>
</evidence>
<keyword evidence="3 4" id="KW-0413">Isomerase</keyword>
<evidence type="ECO:0000259" key="8">
    <source>
        <dbReference type="Pfam" id="PF01416"/>
    </source>
</evidence>
<dbReference type="FunFam" id="3.30.70.580:FF:000001">
    <property type="entry name" value="tRNA pseudouridine synthase A"/>
    <property type="match status" value="1"/>
</dbReference>